<feature type="region of interest" description="Disordered" evidence="1">
    <location>
        <begin position="436"/>
        <end position="455"/>
    </location>
</feature>
<gene>
    <name evidence="2" type="ORF">MNEG_3009</name>
</gene>
<accession>A0A0D2NJ60</accession>
<reference evidence="2 3" key="1">
    <citation type="journal article" date="2013" name="BMC Genomics">
        <title>Reconstruction of the lipid metabolism for the microalga Monoraphidium neglectum from its genome sequence reveals characteristics suitable for biofuel production.</title>
        <authorList>
            <person name="Bogen C."/>
            <person name="Al-Dilaimi A."/>
            <person name="Albersmeier A."/>
            <person name="Wichmann J."/>
            <person name="Grundmann M."/>
            <person name="Rupp O."/>
            <person name="Lauersen K.J."/>
            <person name="Blifernez-Klassen O."/>
            <person name="Kalinowski J."/>
            <person name="Goesmann A."/>
            <person name="Mussgnug J.H."/>
            <person name="Kruse O."/>
        </authorList>
    </citation>
    <scope>NUCLEOTIDE SEQUENCE [LARGE SCALE GENOMIC DNA]</scope>
    <source>
        <strain evidence="2 3">SAG 48.87</strain>
    </source>
</reference>
<evidence type="ECO:0000256" key="1">
    <source>
        <dbReference type="SAM" id="MobiDB-lite"/>
    </source>
</evidence>
<dbReference type="GeneID" id="25735887"/>
<name>A0A0D2NJ60_9CHLO</name>
<dbReference type="EMBL" id="KK100582">
    <property type="protein sequence ID" value="KIZ04946.1"/>
    <property type="molecule type" value="Genomic_DNA"/>
</dbReference>
<dbReference type="RefSeq" id="XP_013903965.1">
    <property type="nucleotide sequence ID" value="XM_014048511.1"/>
</dbReference>
<dbReference type="Proteomes" id="UP000054498">
    <property type="component" value="Unassembled WGS sequence"/>
</dbReference>
<organism evidence="2 3">
    <name type="scientific">Monoraphidium neglectum</name>
    <dbReference type="NCBI Taxonomy" id="145388"/>
    <lineage>
        <taxon>Eukaryota</taxon>
        <taxon>Viridiplantae</taxon>
        <taxon>Chlorophyta</taxon>
        <taxon>core chlorophytes</taxon>
        <taxon>Chlorophyceae</taxon>
        <taxon>CS clade</taxon>
        <taxon>Sphaeropleales</taxon>
        <taxon>Selenastraceae</taxon>
        <taxon>Monoraphidium</taxon>
    </lineage>
</organism>
<keyword evidence="3" id="KW-1185">Reference proteome</keyword>
<evidence type="ECO:0000313" key="3">
    <source>
        <dbReference type="Proteomes" id="UP000054498"/>
    </source>
</evidence>
<dbReference type="KEGG" id="mng:MNEG_3009"/>
<evidence type="ECO:0000313" key="2">
    <source>
        <dbReference type="EMBL" id="KIZ04946.1"/>
    </source>
</evidence>
<proteinExistence type="predicted"/>
<sequence length="469" mass="48368">MEEELRRVQVARLRHSLNSAGQREGRLRESVHQLESQCNGLLAKADARETEAHRLRDLVKQLEEQGQLVPLLLQGDIPGTLSFNTGTLDSELRTLLAAAHGVFNALKPCTRRLPALRELLGRLPTLSTALVHSGDDVPGLQLRQAALLQELWGVLEGELWAPCSGAVGGSLGVLPPGLAAAAALFAGKQSVLAAVESLIAAATRDGGEGCAALMDLSNSQLQAYRQAARAAYDALASDGGDASRCHPAGGCRAADAGLEGAGSLSRRCLAAVLEAAGASCDEASGLVEEALSLKAPRKVDGRRVAPGAALAAALDALVVAAARTRLAAEALNPLLRVSAEPASAGELLPGEEDSNVLDEIKAQHQQGGTSHFDTAAAGQEWEAELCCSRPGVRLDAALVREASWLPAGEGGRPHGPPTRTVVIRREVWVVRGAAAAPAAGSGGGGLCRAAKGGSRPGATAYFEHVNNSA</sequence>
<dbReference type="AlphaFoldDB" id="A0A0D2NJ60"/>
<protein>
    <submittedName>
        <fullName evidence="2">Uncharacterized protein</fullName>
    </submittedName>
</protein>